<dbReference type="RefSeq" id="XP_007878800.1">
    <property type="nucleotide sequence ID" value="XM_007880609.1"/>
</dbReference>
<dbReference type="Pfam" id="PF12874">
    <property type="entry name" value="zf-met"/>
    <property type="match status" value="1"/>
</dbReference>
<name>A0A061H9N8_9BASI</name>
<proteinExistence type="predicted"/>
<dbReference type="KEGG" id="pfp:PFL1_03093"/>
<feature type="region of interest" description="Disordered" evidence="5">
    <location>
        <begin position="1"/>
        <end position="59"/>
    </location>
</feature>
<dbReference type="AlphaFoldDB" id="A0A061H9N8"/>
<dbReference type="GO" id="GO:0008270">
    <property type="term" value="F:zinc ion binding"/>
    <property type="evidence" value="ECO:0007669"/>
    <property type="project" value="UniProtKB-KW"/>
</dbReference>
<evidence type="ECO:0000256" key="1">
    <source>
        <dbReference type="ARBA" id="ARBA00022723"/>
    </source>
</evidence>
<accession>A0A061H9N8</accession>
<dbReference type="PANTHER" id="PTHR45986:SF1">
    <property type="entry name" value="ZINC FINGER MATRIN-TYPE PROTEIN 2"/>
    <property type="match status" value="1"/>
</dbReference>
<keyword evidence="3" id="KW-0862">Zinc</keyword>
<dbReference type="InterPro" id="IPR036236">
    <property type="entry name" value="Znf_C2H2_sf"/>
</dbReference>
<dbReference type="GO" id="GO:0003676">
    <property type="term" value="F:nucleic acid binding"/>
    <property type="evidence" value="ECO:0007669"/>
    <property type="project" value="InterPro"/>
</dbReference>
<dbReference type="InterPro" id="IPR013087">
    <property type="entry name" value="Znf_C2H2_type"/>
</dbReference>
<evidence type="ECO:0000256" key="4">
    <source>
        <dbReference type="ARBA" id="ARBA00023242"/>
    </source>
</evidence>
<protein>
    <recommendedName>
        <fullName evidence="6">C2H2-type domain-containing protein</fullName>
    </recommendedName>
</protein>
<evidence type="ECO:0000313" key="7">
    <source>
        <dbReference type="EMBL" id="EPQ29338.1"/>
    </source>
</evidence>
<dbReference type="OrthoDB" id="30343at2759"/>
<dbReference type="HOGENOM" id="CLU_067237_2_1_1"/>
<evidence type="ECO:0000256" key="2">
    <source>
        <dbReference type="ARBA" id="ARBA00022771"/>
    </source>
</evidence>
<dbReference type="EMBL" id="KE361631">
    <property type="protein sequence ID" value="EPQ29338.1"/>
    <property type="molecule type" value="Genomic_DNA"/>
</dbReference>
<evidence type="ECO:0000256" key="5">
    <source>
        <dbReference type="SAM" id="MobiDB-lite"/>
    </source>
</evidence>
<feature type="compositionally biased region" description="Basic residues" evidence="5">
    <location>
        <begin position="202"/>
        <end position="213"/>
    </location>
</feature>
<keyword evidence="1" id="KW-0479">Metal-binding</keyword>
<dbReference type="InterPro" id="IPR003604">
    <property type="entry name" value="Matrin/U1-like-C_Znf_C2H2"/>
</dbReference>
<organism evidence="7 8">
    <name type="scientific">Pseudozyma flocculosa PF-1</name>
    <dbReference type="NCBI Taxonomy" id="1277687"/>
    <lineage>
        <taxon>Eukaryota</taxon>
        <taxon>Fungi</taxon>
        <taxon>Dikarya</taxon>
        <taxon>Basidiomycota</taxon>
        <taxon>Ustilaginomycotina</taxon>
        <taxon>Ustilaginomycetes</taxon>
        <taxon>Ustilaginales</taxon>
        <taxon>Ustilaginaceae</taxon>
        <taxon>Pseudozyma</taxon>
    </lineage>
</organism>
<sequence>MASNNAASSSSSSSKNPGAPGVGPSRRTWDVEEFTARARERDRVDREAAAENEARLQKGLAPLRRRREVLAKPTQALQARKAPLDLDKNVGKTMMVDMGGAGDGVGGGSRGPGFHCDVCNKTCKDNVAYLDHINGRLHLMRLGQTTQVTRSTVEQVRAKLDALRKQLAPDGTRRSVVTTYDFDARIRAIAEQEEKEKEERRQKRREARQKKKGVAAGKNAAAAAGTAAAATKATAAATGIPDDADMMAAMGFAGFGSTKR</sequence>
<dbReference type="Gene3D" id="3.30.160.60">
    <property type="entry name" value="Classic Zinc Finger"/>
    <property type="match status" value="1"/>
</dbReference>
<keyword evidence="4" id="KW-0539">Nucleus</keyword>
<dbReference type="PANTHER" id="PTHR45986">
    <property type="entry name" value="ZINC FINGER MATRIN-TYPE PROTEIN 2"/>
    <property type="match status" value="1"/>
</dbReference>
<dbReference type="SMART" id="SM00451">
    <property type="entry name" value="ZnF_U1"/>
    <property type="match status" value="1"/>
</dbReference>
<dbReference type="eggNOG" id="KOG4727">
    <property type="taxonomic scope" value="Eukaryota"/>
</dbReference>
<dbReference type="GO" id="GO:0005681">
    <property type="term" value="C:spliceosomal complex"/>
    <property type="evidence" value="ECO:0007669"/>
    <property type="project" value="InterPro"/>
</dbReference>
<keyword evidence="2" id="KW-0863">Zinc-finger</keyword>
<evidence type="ECO:0000259" key="6">
    <source>
        <dbReference type="PROSITE" id="PS00028"/>
    </source>
</evidence>
<dbReference type="GO" id="GO:0046540">
    <property type="term" value="C:U4/U6 x U5 tri-snRNP complex"/>
    <property type="evidence" value="ECO:0007669"/>
    <property type="project" value="TreeGrafter"/>
</dbReference>
<feature type="compositionally biased region" description="Low complexity" evidence="5">
    <location>
        <begin position="214"/>
        <end position="239"/>
    </location>
</feature>
<feature type="compositionally biased region" description="Basic and acidic residues" evidence="5">
    <location>
        <begin position="27"/>
        <end position="56"/>
    </location>
</feature>
<feature type="domain" description="C2H2-type" evidence="6">
    <location>
        <begin position="116"/>
        <end position="138"/>
    </location>
</feature>
<evidence type="ECO:0000313" key="8">
    <source>
        <dbReference type="Proteomes" id="UP000053664"/>
    </source>
</evidence>
<dbReference type="GeneID" id="19317204"/>
<feature type="region of interest" description="Disordered" evidence="5">
    <location>
        <begin position="193"/>
        <end position="242"/>
    </location>
</feature>
<evidence type="ECO:0000256" key="3">
    <source>
        <dbReference type="ARBA" id="ARBA00022833"/>
    </source>
</evidence>
<dbReference type="GO" id="GO:0000398">
    <property type="term" value="P:mRNA splicing, via spliceosome"/>
    <property type="evidence" value="ECO:0007669"/>
    <property type="project" value="InterPro"/>
</dbReference>
<reference evidence="7 8" key="1">
    <citation type="journal article" date="2013" name="Plant Cell">
        <title>The transition from a phytopathogenic smut ancestor to an anamorphic biocontrol agent deciphered by comparative whole-genome analysis.</title>
        <authorList>
            <person name="Lefebvre F."/>
            <person name="Joly D.L."/>
            <person name="Labbe C."/>
            <person name="Teichmann B."/>
            <person name="Linning R."/>
            <person name="Belzile F."/>
            <person name="Bakkeren G."/>
            <person name="Belanger R.R."/>
        </authorList>
    </citation>
    <scope>NUCLEOTIDE SEQUENCE [LARGE SCALE GENOMIC DNA]</scope>
    <source>
        <strain evidence="7 8">PF-1</strain>
    </source>
</reference>
<dbReference type="InterPro" id="IPR040107">
    <property type="entry name" value="Snu23"/>
</dbReference>
<gene>
    <name evidence="7" type="ORF">PFL1_03093</name>
</gene>
<dbReference type="Proteomes" id="UP000053664">
    <property type="component" value="Unassembled WGS sequence"/>
</dbReference>
<dbReference type="SUPFAM" id="SSF57667">
    <property type="entry name" value="beta-beta-alpha zinc fingers"/>
    <property type="match status" value="1"/>
</dbReference>
<dbReference type="PROSITE" id="PS00028">
    <property type="entry name" value="ZINC_FINGER_C2H2_1"/>
    <property type="match status" value="1"/>
</dbReference>
<feature type="compositionally biased region" description="Low complexity" evidence="5">
    <location>
        <begin position="1"/>
        <end position="14"/>
    </location>
</feature>